<dbReference type="AlphaFoldDB" id="B4D6K8"/>
<gene>
    <name evidence="2" type="ORF">CfE428DRAFT_4548</name>
</gene>
<evidence type="ECO:0000313" key="3">
    <source>
        <dbReference type="Proteomes" id="UP000005824"/>
    </source>
</evidence>
<comment type="caution">
    <text evidence="2">The sequence shown here is derived from an EMBL/GenBank/DDBJ whole genome shotgun (WGS) entry which is preliminary data.</text>
</comment>
<dbReference type="STRING" id="497964.CfE428DRAFT_4548"/>
<sequence length="195" mass="21572">MNRNLRVVHVLVPLCIAAVLAFGATPPPKAPVNEAAKAAREKLAVFQGRVDARALDIAWPYLDSTDCAVREVARQAIEAQPFENWKQRALEEKKPWASLEALRALIEACPQPQAAALSPHLCEQITTLGIEQMNEPQQLAALQLTRSIFARLGPVSADERTQMLDLWAHFPEPLTGRAKAEVVRLVAFLEKTPTR</sequence>
<keyword evidence="1" id="KW-0732">Signal</keyword>
<name>B4D6K8_9BACT</name>
<dbReference type="EMBL" id="ABVL01000016">
    <property type="protein sequence ID" value="EDY17809.1"/>
    <property type="molecule type" value="Genomic_DNA"/>
</dbReference>
<dbReference type="InParanoid" id="B4D6K8"/>
<accession>B4D6K8</accession>
<feature type="chain" id="PRO_5002802530" description="HEAT repeat domain-containing protein" evidence="1">
    <location>
        <begin position="24"/>
        <end position="195"/>
    </location>
</feature>
<evidence type="ECO:0000313" key="2">
    <source>
        <dbReference type="EMBL" id="EDY17809.1"/>
    </source>
</evidence>
<protein>
    <recommendedName>
        <fullName evidence="4">HEAT repeat domain-containing protein</fullName>
    </recommendedName>
</protein>
<keyword evidence="3" id="KW-1185">Reference proteome</keyword>
<evidence type="ECO:0008006" key="4">
    <source>
        <dbReference type="Google" id="ProtNLM"/>
    </source>
</evidence>
<organism evidence="2 3">
    <name type="scientific">Chthoniobacter flavus Ellin428</name>
    <dbReference type="NCBI Taxonomy" id="497964"/>
    <lineage>
        <taxon>Bacteria</taxon>
        <taxon>Pseudomonadati</taxon>
        <taxon>Verrucomicrobiota</taxon>
        <taxon>Spartobacteria</taxon>
        <taxon>Chthoniobacterales</taxon>
        <taxon>Chthoniobacteraceae</taxon>
        <taxon>Chthoniobacter</taxon>
    </lineage>
</organism>
<dbReference type="eggNOG" id="COG2133">
    <property type="taxonomic scope" value="Bacteria"/>
</dbReference>
<dbReference type="Proteomes" id="UP000005824">
    <property type="component" value="Unassembled WGS sequence"/>
</dbReference>
<proteinExistence type="predicted"/>
<reference evidence="2 3" key="1">
    <citation type="journal article" date="2011" name="J. Bacteriol.">
        <title>Genome sequence of Chthoniobacter flavus Ellin428, an aerobic heterotrophic soil bacterium.</title>
        <authorList>
            <person name="Kant R."/>
            <person name="van Passel M.W."/>
            <person name="Palva A."/>
            <person name="Lucas S."/>
            <person name="Lapidus A."/>
            <person name="Glavina Del Rio T."/>
            <person name="Dalin E."/>
            <person name="Tice H."/>
            <person name="Bruce D."/>
            <person name="Goodwin L."/>
            <person name="Pitluck S."/>
            <person name="Larimer F.W."/>
            <person name="Land M.L."/>
            <person name="Hauser L."/>
            <person name="Sangwan P."/>
            <person name="de Vos W.M."/>
            <person name="Janssen P.H."/>
            <person name="Smidt H."/>
        </authorList>
    </citation>
    <scope>NUCLEOTIDE SEQUENCE [LARGE SCALE GENOMIC DNA]</scope>
    <source>
        <strain evidence="2 3">Ellin428</strain>
    </source>
</reference>
<evidence type="ECO:0000256" key="1">
    <source>
        <dbReference type="SAM" id="SignalP"/>
    </source>
</evidence>
<feature type="signal peptide" evidence="1">
    <location>
        <begin position="1"/>
        <end position="23"/>
    </location>
</feature>